<dbReference type="Proteomes" id="UP000065473">
    <property type="component" value="Chromosome"/>
</dbReference>
<proteinExistence type="predicted"/>
<dbReference type="RefSeq" id="WP_011277824.1">
    <property type="nucleotide sequence ID" value="NZ_BHWZ01000001.1"/>
</dbReference>
<dbReference type="GeneID" id="14551471"/>
<reference evidence="3 4" key="1">
    <citation type="submission" date="2015-12" db="EMBL/GenBank/DDBJ databases">
        <title>A stable core within a dynamic pangenome in Sulfolobus acidocaldarius.</title>
        <authorList>
            <person name="Anderson R."/>
            <person name="Kouris A."/>
            <person name="Seward C."/>
            <person name="Campbell K."/>
            <person name="Whitaker R."/>
        </authorList>
    </citation>
    <scope>NUCLEOTIDE SEQUENCE [LARGE SCALE GENOMIC DNA]</scope>
    <source>
        <strain evidence="1 4">GG12-C01-09</strain>
        <strain evidence="2 3">NG05B_CO5_07</strain>
    </source>
</reference>
<name>A0A0U3GUV3_9CREN</name>
<dbReference type="OrthoDB" id="18015at2157"/>
<dbReference type="PaxDb" id="1435377-SUSAZ_04410"/>
<dbReference type="STRING" id="1435377.SUSAZ_04410"/>
<accession>A0A0U3GUV3</accession>
<dbReference type="EMBL" id="CP013695">
    <property type="protein sequence ID" value="ALU31510.1"/>
    <property type="molecule type" value="Genomic_DNA"/>
</dbReference>
<gene>
    <name evidence="1" type="ORF">ATY89_01645</name>
    <name evidence="2" type="ORF">ATZ20_04680</name>
</gene>
<dbReference type="Gene3D" id="3.30.1860.10">
    <property type="entry name" value="uncharacterized conserved protein from methanopyrus kandleri domain like"/>
    <property type="match status" value="1"/>
</dbReference>
<dbReference type="Pfam" id="PF04242">
    <property type="entry name" value="DUF424"/>
    <property type="match status" value="1"/>
</dbReference>
<dbReference type="OMA" id="PHAQMAK"/>
<dbReference type="AlphaFoldDB" id="A0A0U3GUV3"/>
<evidence type="ECO:0000313" key="2">
    <source>
        <dbReference type="EMBL" id="ALU31510.1"/>
    </source>
</evidence>
<evidence type="ECO:0000313" key="4">
    <source>
        <dbReference type="Proteomes" id="UP000065473"/>
    </source>
</evidence>
<dbReference type="InterPro" id="IPR007355">
    <property type="entry name" value="DUF424"/>
</dbReference>
<evidence type="ECO:0000313" key="1">
    <source>
        <dbReference type="EMBL" id="ALU28790.1"/>
    </source>
</evidence>
<protein>
    <submittedName>
        <fullName evidence="1">Uncharacterized protein</fullName>
    </submittedName>
</protein>
<organism evidence="1 4">
    <name type="scientific">Sulfolobus acidocaldarius</name>
    <dbReference type="NCBI Taxonomy" id="2285"/>
    <lineage>
        <taxon>Archaea</taxon>
        <taxon>Thermoproteota</taxon>
        <taxon>Thermoprotei</taxon>
        <taxon>Sulfolobales</taxon>
        <taxon>Sulfolobaceae</taxon>
        <taxon>Sulfolobus</taxon>
    </lineage>
</organism>
<dbReference type="EMBL" id="CP013694">
    <property type="protein sequence ID" value="ALU28790.1"/>
    <property type="molecule type" value="Genomic_DNA"/>
</dbReference>
<evidence type="ECO:0000313" key="3">
    <source>
        <dbReference type="Proteomes" id="UP000060043"/>
    </source>
</evidence>
<dbReference type="Proteomes" id="UP000060043">
    <property type="component" value="Chromosome"/>
</dbReference>
<sequence>MNDRVILNVIKRDNYTLVNICERETLGKTFEENNLRLVVNEEFFGGQEVGLEYAFSLINSATAVSIVGNKVVEEAIKRGFVAKEGVIEVKGIKFAQIYNLES</sequence>